<dbReference type="InterPro" id="IPR000477">
    <property type="entry name" value="RT_dom"/>
</dbReference>
<feature type="domain" description="Reverse transcriptase" evidence="1">
    <location>
        <begin position="291"/>
        <end position="558"/>
    </location>
</feature>
<dbReference type="EMBL" id="JBEDNZ010000020">
    <property type="protein sequence ID" value="KAL0820000.1"/>
    <property type="molecule type" value="Genomic_DNA"/>
</dbReference>
<dbReference type="PROSITE" id="PS50878">
    <property type="entry name" value="RT_POL"/>
    <property type="match status" value="1"/>
</dbReference>
<proteinExistence type="predicted"/>
<dbReference type="CDD" id="cd01650">
    <property type="entry name" value="RT_nLTR_like"/>
    <property type="match status" value="1"/>
</dbReference>
<dbReference type="AlphaFoldDB" id="A0ABD0SJI5"/>
<accession>A0ABD0SJI5</accession>
<sequence length="796" mass="90882">MWLSLKIQNQNVVVGTAYKPPWQDVDLFLDGITESIAAFAWADGLILTGDFNIDLLKPGSGRARAFAQFINSSNLKQIITEPTHYTDDSSTLIDLMCTDIRVHQVTVKYAPDLSRHCMLLAELNIKKAKPTPRWVSYRPLKDILLQQLNLDLNAIEWDNYKKIANVNHLVEAFTTSIRGLMDLHAPVKSRKFKHPPHPWMTDTIHSMMRIRDTYHKRFRELKTLALFDSYKKMKHSVQEAIEREKKCFFDNNINSQLGNSKKLWKNLKTTVLPNKLTLPFSLGAITAIINRSIADSVFPDSWKVAVVKPLPKTSQPASVGELRPISILPCLSKVLERIVCDQLTGYLEEHNILPDLQSGFRRGHGTATALADVVDNLLTAQDKGMVSMLILLDFSRAFDSINIPLLLSKMRYYGVEDGAIKWFHSYLTNRSQFVEIRSADGTPVQSRAQAVTRGVPQGSILGPILYILYGADIVKNIKHCSYHLYADDLQLYISFEPDDYDLAVRKVNSDLQSIAEWCLSNCLVLNPKKSKLILTGTSRNTSKLRNKSPKIELNGEPIEQVDTVRNLGLVFDSQLRFDGHVSECVRSCFYRLKLLYKIRPYLSEMLRIRLCESLVLSRLNYCDTVYGPCLRGFSVRLVQRVQNACIRFCFNVPPRSHVTPFINDAGQLRMEARMKLHLATMLFDVINSAKPKYLYEKLAWAPARDGHIRRACTYVFSTQIHRTAAFRGSFRFAASRCWNDLPPPLRALKVKNTFKTRLKKYLLTQQRTESANIYTYQRVMRVTNMGVSSQQHNRGG</sequence>
<dbReference type="GO" id="GO:0071897">
    <property type="term" value="P:DNA biosynthetic process"/>
    <property type="evidence" value="ECO:0007669"/>
    <property type="project" value="UniProtKB-ARBA"/>
</dbReference>
<protein>
    <recommendedName>
        <fullName evidence="1">Reverse transcriptase domain-containing protein</fullName>
    </recommendedName>
</protein>
<name>A0ABD0SJI5_LOXSC</name>
<evidence type="ECO:0000313" key="3">
    <source>
        <dbReference type="Proteomes" id="UP001549921"/>
    </source>
</evidence>
<gene>
    <name evidence="2" type="ORF">ABMA28_007994</name>
</gene>
<dbReference type="InterPro" id="IPR036691">
    <property type="entry name" value="Endo/exonu/phosph_ase_sf"/>
</dbReference>
<evidence type="ECO:0000259" key="1">
    <source>
        <dbReference type="PROSITE" id="PS50878"/>
    </source>
</evidence>
<comment type="caution">
    <text evidence="2">The sequence shown here is derived from an EMBL/GenBank/DDBJ whole genome shotgun (WGS) entry which is preliminary data.</text>
</comment>
<dbReference type="InterPro" id="IPR043502">
    <property type="entry name" value="DNA/RNA_pol_sf"/>
</dbReference>
<organism evidence="2 3">
    <name type="scientific">Loxostege sticticalis</name>
    <name type="common">Beet webworm moth</name>
    <dbReference type="NCBI Taxonomy" id="481309"/>
    <lineage>
        <taxon>Eukaryota</taxon>
        <taxon>Metazoa</taxon>
        <taxon>Ecdysozoa</taxon>
        <taxon>Arthropoda</taxon>
        <taxon>Hexapoda</taxon>
        <taxon>Insecta</taxon>
        <taxon>Pterygota</taxon>
        <taxon>Neoptera</taxon>
        <taxon>Endopterygota</taxon>
        <taxon>Lepidoptera</taxon>
        <taxon>Glossata</taxon>
        <taxon>Ditrysia</taxon>
        <taxon>Pyraloidea</taxon>
        <taxon>Crambidae</taxon>
        <taxon>Pyraustinae</taxon>
        <taxon>Loxostege</taxon>
    </lineage>
</organism>
<dbReference type="Pfam" id="PF00078">
    <property type="entry name" value="RVT_1"/>
    <property type="match status" value="1"/>
</dbReference>
<dbReference type="SUPFAM" id="SSF56672">
    <property type="entry name" value="DNA/RNA polymerases"/>
    <property type="match status" value="1"/>
</dbReference>
<dbReference type="Gene3D" id="3.60.10.10">
    <property type="entry name" value="Endonuclease/exonuclease/phosphatase"/>
    <property type="match status" value="1"/>
</dbReference>
<dbReference type="Proteomes" id="UP001549921">
    <property type="component" value="Unassembled WGS sequence"/>
</dbReference>
<reference evidence="2 3" key="1">
    <citation type="submission" date="2024-06" db="EMBL/GenBank/DDBJ databases">
        <title>A chromosome-level genome assembly of beet webworm, Loxostege sticticalis.</title>
        <authorList>
            <person name="Zhang Y."/>
        </authorList>
    </citation>
    <scope>NUCLEOTIDE SEQUENCE [LARGE SCALE GENOMIC DNA]</scope>
    <source>
        <strain evidence="2">AQ028</strain>
        <tissue evidence="2">Male pupae</tissue>
    </source>
</reference>
<evidence type="ECO:0000313" key="2">
    <source>
        <dbReference type="EMBL" id="KAL0820000.1"/>
    </source>
</evidence>
<dbReference type="SUPFAM" id="SSF56219">
    <property type="entry name" value="DNase I-like"/>
    <property type="match status" value="1"/>
</dbReference>
<dbReference type="PANTHER" id="PTHR33332">
    <property type="entry name" value="REVERSE TRANSCRIPTASE DOMAIN-CONTAINING PROTEIN"/>
    <property type="match status" value="1"/>
</dbReference>